<keyword evidence="2" id="KW-1185">Reference proteome</keyword>
<evidence type="ECO:0000313" key="2">
    <source>
        <dbReference type="Proteomes" id="UP000250321"/>
    </source>
</evidence>
<dbReference type="EMBL" id="PJQY01001975">
    <property type="protein sequence ID" value="PQP97478.1"/>
    <property type="molecule type" value="Genomic_DNA"/>
</dbReference>
<dbReference type="AlphaFoldDB" id="A0A314XXT8"/>
<gene>
    <name evidence="1" type="ORF">Pyn_14456</name>
</gene>
<organism evidence="1 2">
    <name type="scientific">Prunus yedoensis var. nudiflora</name>
    <dbReference type="NCBI Taxonomy" id="2094558"/>
    <lineage>
        <taxon>Eukaryota</taxon>
        <taxon>Viridiplantae</taxon>
        <taxon>Streptophyta</taxon>
        <taxon>Embryophyta</taxon>
        <taxon>Tracheophyta</taxon>
        <taxon>Spermatophyta</taxon>
        <taxon>Magnoliopsida</taxon>
        <taxon>eudicotyledons</taxon>
        <taxon>Gunneridae</taxon>
        <taxon>Pentapetalae</taxon>
        <taxon>rosids</taxon>
        <taxon>fabids</taxon>
        <taxon>Rosales</taxon>
        <taxon>Rosaceae</taxon>
        <taxon>Amygdaloideae</taxon>
        <taxon>Amygdaleae</taxon>
        <taxon>Prunus</taxon>
    </lineage>
</organism>
<dbReference type="Proteomes" id="UP000250321">
    <property type="component" value="Unassembled WGS sequence"/>
</dbReference>
<name>A0A314XXT8_PRUYE</name>
<protein>
    <submittedName>
        <fullName evidence="1">Uncharacterized protein</fullName>
    </submittedName>
</protein>
<accession>A0A314XXT8</accession>
<proteinExistence type="predicted"/>
<dbReference type="OrthoDB" id="1735145at2759"/>
<sequence length="85" mass="9684">MQNFIAAQLGVQRITGIAIFNTREEQTYDPLPDLEDQANHLQALKGIISNGKWPLSVGHPYDSTVGRTELFLYHIPMYCCLNYQD</sequence>
<evidence type="ECO:0000313" key="1">
    <source>
        <dbReference type="EMBL" id="PQP97478.1"/>
    </source>
</evidence>
<comment type="caution">
    <text evidence="1">The sequence shown here is derived from an EMBL/GenBank/DDBJ whole genome shotgun (WGS) entry which is preliminary data.</text>
</comment>
<reference evidence="1 2" key="1">
    <citation type="submission" date="2018-02" db="EMBL/GenBank/DDBJ databases">
        <title>Draft genome of wild Prunus yedoensis var. nudiflora.</title>
        <authorList>
            <person name="Baek S."/>
            <person name="Kim J.-H."/>
            <person name="Choi K."/>
            <person name="Kim G.-B."/>
            <person name="Cho A."/>
            <person name="Jang H."/>
            <person name="Shin C.-H."/>
            <person name="Yu H.-J."/>
            <person name="Mun J.-H."/>
        </authorList>
    </citation>
    <scope>NUCLEOTIDE SEQUENCE [LARGE SCALE GENOMIC DNA]</scope>
    <source>
        <strain evidence="2">cv. Jeju island</strain>
        <tissue evidence="1">Leaf</tissue>
    </source>
</reference>